<proteinExistence type="inferred from homology"/>
<keyword evidence="3" id="KW-1185">Reference proteome</keyword>
<evidence type="ECO:0000313" key="3">
    <source>
        <dbReference type="Proteomes" id="UP000886520"/>
    </source>
</evidence>
<dbReference type="InterPro" id="IPR044842">
    <property type="entry name" value="ALKBH9B/ALKBH10B-like"/>
</dbReference>
<dbReference type="PANTHER" id="PTHR31447">
    <property type="entry name" value="HYDROXYPROLINE-RICH GLYCOPROTEIN FAMILY PROTEIN-RELATED"/>
    <property type="match status" value="1"/>
</dbReference>
<organism evidence="2 3">
    <name type="scientific">Adiantum capillus-veneris</name>
    <name type="common">Maidenhair fern</name>
    <dbReference type="NCBI Taxonomy" id="13818"/>
    <lineage>
        <taxon>Eukaryota</taxon>
        <taxon>Viridiplantae</taxon>
        <taxon>Streptophyta</taxon>
        <taxon>Embryophyta</taxon>
        <taxon>Tracheophyta</taxon>
        <taxon>Polypodiopsida</taxon>
        <taxon>Polypodiidae</taxon>
        <taxon>Polypodiales</taxon>
        <taxon>Pteridineae</taxon>
        <taxon>Pteridaceae</taxon>
        <taxon>Vittarioideae</taxon>
        <taxon>Adiantum</taxon>
    </lineage>
</organism>
<gene>
    <name evidence="2" type="ORF">GOP47_0023049</name>
</gene>
<reference evidence="2" key="1">
    <citation type="submission" date="2021-01" db="EMBL/GenBank/DDBJ databases">
        <title>Adiantum capillus-veneris genome.</title>
        <authorList>
            <person name="Fang Y."/>
            <person name="Liao Q."/>
        </authorList>
    </citation>
    <scope>NUCLEOTIDE SEQUENCE</scope>
    <source>
        <strain evidence="2">H3</strain>
        <tissue evidence="2">Leaf</tissue>
    </source>
</reference>
<dbReference type="Proteomes" id="UP000886520">
    <property type="component" value="Chromosome 22"/>
</dbReference>
<evidence type="ECO:0000256" key="1">
    <source>
        <dbReference type="ARBA" id="ARBA00007879"/>
    </source>
</evidence>
<sequence length="638" mass="69028">MWSLGLGLPTVDEKDAYIGWLKSEFAAANAIIDGMCQHMRSIGNPEDYDVVFSCLNKRRHAWTPTLYMQHFYSVADIVNSLEEVAQKKLQACCSSLSLMNSTSNVHHAVCQDQWNNSHMKPPKRNTTLPQCQQQRTELSKESSPNVWANAASNGNALCEAGRDGRAKPHSTTNSTVGISESCAPSCDNTTNEEVKAISTTGFSNDTGLNNTIQQASLLKCEGLDTTRLLNSEVAIASNEEEEARHALIKRSMQFQCCELEDGQPVNDGESGELCEYVFNSKEVDELVEVISQLQAAGREGALGCAFNSGEKADNKPDVIRFGPKHNRGVKLNGHLCMPRFLQAMIKWLTACGILSAKRRPDSCLISIFNEGDFEPPNTDQGAWERPVCVISLLGNCNMVFGHFISNDQQGNCKGPFEVVVPAGSVLLLQENFAGILQKAVPASPSRRITLVFGKALSTSSAGLSYTIAEAKARNKQWWGTAAPNGCYPGFMEQAKLAGAITMHPLPHAIPNHLNGPPLPSIQPVLPFPNPLGVASPYNPDPTVLQGWSHAPSRLQINATPGTGVFLPSAEVPTWQSGLVVSVTAGFDLRKAGHPKRHEKYVKVKGSFNPAMSSPKQTLGKLMSSPLTDGIGCVVTTST</sequence>
<protein>
    <submittedName>
        <fullName evidence="2">Uncharacterized protein</fullName>
    </submittedName>
</protein>
<name>A0A9D4U700_ADICA</name>
<dbReference type="OrthoDB" id="1916097at2759"/>
<dbReference type="EMBL" id="JABFUD020000022">
    <property type="protein sequence ID" value="KAI5062510.1"/>
    <property type="molecule type" value="Genomic_DNA"/>
</dbReference>
<dbReference type="AlphaFoldDB" id="A0A9D4U700"/>
<dbReference type="GO" id="GO:0003729">
    <property type="term" value="F:mRNA binding"/>
    <property type="evidence" value="ECO:0007669"/>
    <property type="project" value="InterPro"/>
</dbReference>
<comment type="similarity">
    <text evidence="1">Belongs to the alkB family.</text>
</comment>
<dbReference type="SUPFAM" id="SSF51197">
    <property type="entry name" value="Clavaminate synthase-like"/>
    <property type="match status" value="1"/>
</dbReference>
<dbReference type="PANTHER" id="PTHR31447:SF0">
    <property type="entry name" value="HYDROXYPROLINE-RICH GLYCOPROTEIN FAMILY PROTEIN"/>
    <property type="match status" value="1"/>
</dbReference>
<dbReference type="Gene3D" id="2.60.120.590">
    <property type="entry name" value="Alpha-ketoglutarate-dependent dioxygenase AlkB-like"/>
    <property type="match status" value="1"/>
</dbReference>
<dbReference type="GO" id="GO:0006402">
    <property type="term" value="P:mRNA catabolic process"/>
    <property type="evidence" value="ECO:0007669"/>
    <property type="project" value="InterPro"/>
</dbReference>
<dbReference type="GO" id="GO:0032451">
    <property type="term" value="F:demethylase activity"/>
    <property type="evidence" value="ECO:0007669"/>
    <property type="project" value="InterPro"/>
</dbReference>
<accession>A0A9D4U700</accession>
<dbReference type="InterPro" id="IPR037151">
    <property type="entry name" value="AlkB-like_sf"/>
</dbReference>
<comment type="caution">
    <text evidence="2">The sequence shown here is derived from an EMBL/GenBank/DDBJ whole genome shotgun (WGS) entry which is preliminary data.</text>
</comment>
<evidence type="ECO:0000313" key="2">
    <source>
        <dbReference type="EMBL" id="KAI5062510.1"/>
    </source>
</evidence>